<gene>
    <name evidence="9" type="ORF">QBC41DRAFT_396182</name>
</gene>
<proteinExistence type="predicted"/>
<dbReference type="InterPro" id="IPR036864">
    <property type="entry name" value="Zn2-C6_fun-type_DNA-bd_sf"/>
</dbReference>
<feature type="domain" description="Zn(2)-C6 fungal-type" evidence="8">
    <location>
        <begin position="10"/>
        <end position="40"/>
    </location>
</feature>
<dbReference type="Gene3D" id="4.10.240.10">
    <property type="entry name" value="Zn(2)-C6 fungal-type DNA-binding domain"/>
    <property type="match status" value="1"/>
</dbReference>
<evidence type="ECO:0000256" key="1">
    <source>
        <dbReference type="ARBA" id="ARBA00004123"/>
    </source>
</evidence>
<dbReference type="GO" id="GO:0000981">
    <property type="term" value="F:DNA-binding transcription factor activity, RNA polymerase II-specific"/>
    <property type="evidence" value="ECO:0007669"/>
    <property type="project" value="InterPro"/>
</dbReference>
<dbReference type="CDD" id="cd00067">
    <property type="entry name" value="GAL4"/>
    <property type="match status" value="1"/>
</dbReference>
<dbReference type="PANTHER" id="PTHR37534">
    <property type="entry name" value="TRANSCRIPTIONAL ACTIVATOR PROTEIN UGA3"/>
    <property type="match status" value="1"/>
</dbReference>
<dbReference type="GO" id="GO:0008270">
    <property type="term" value="F:zinc ion binding"/>
    <property type="evidence" value="ECO:0007669"/>
    <property type="project" value="InterPro"/>
</dbReference>
<evidence type="ECO:0000256" key="4">
    <source>
        <dbReference type="ARBA" id="ARBA00023125"/>
    </source>
</evidence>
<keyword evidence="2" id="KW-0862">Zinc</keyword>
<dbReference type="Pfam" id="PF00172">
    <property type="entry name" value="Zn_clus"/>
    <property type="match status" value="1"/>
</dbReference>
<dbReference type="PROSITE" id="PS00463">
    <property type="entry name" value="ZN2_CY6_FUNGAL_1"/>
    <property type="match status" value="1"/>
</dbReference>
<dbReference type="SUPFAM" id="SSF57701">
    <property type="entry name" value="Zn2/Cys6 DNA-binding domain"/>
    <property type="match status" value="1"/>
</dbReference>
<evidence type="ECO:0000313" key="9">
    <source>
        <dbReference type="EMBL" id="KAK0667309.1"/>
    </source>
</evidence>
<dbReference type="InterPro" id="IPR001138">
    <property type="entry name" value="Zn2Cys6_DnaBD"/>
</dbReference>
<dbReference type="PROSITE" id="PS50048">
    <property type="entry name" value="ZN2_CY6_FUNGAL_2"/>
    <property type="match status" value="1"/>
</dbReference>
<dbReference type="SMART" id="SM00066">
    <property type="entry name" value="GAL4"/>
    <property type="match status" value="1"/>
</dbReference>
<evidence type="ECO:0000256" key="7">
    <source>
        <dbReference type="SAM" id="MobiDB-lite"/>
    </source>
</evidence>
<keyword evidence="6" id="KW-0539">Nucleus</keyword>
<dbReference type="Pfam" id="PF11951">
    <property type="entry name" value="Fungal_trans_2"/>
    <property type="match status" value="1"/>
</dbReference>
<sequence>MATRTRSSDGCWTCRLRRKKCDEIRPVCEGCSTLGIDCLYSEEKPQWMDGGDWQKARGEWVKQEIKRVAAQRREKRYMKDLEAGVGGIGFGMGPVRGVEVNVIGTTQPQSGARGGIVGEVILPNVEDGDDTGMEMETDNIPSISAATNTSTDTTAIPTPSSSLSSSSSSSPLTIPPPHQPTPNNDGLDVVDDDDDHAGLPRSERDAHRTMFYLDYVFPFLFPFYRPSLLDFGRGWLLVLLQRNQALFHVAQTMAGYFYGIILSSEDSKGGVPELCKSHNLEAIQLQQELGLQWLRREIQGVVDKGVEGHLKEASEVVACIVQLLTSEVAVGNGWNWRVHLEAAAGLWGEMWRFHGLGKVDVGGEEGEREVMCFMMLLLQLGTNPKSFTPRGQPWGTGQATLRFFSAQLLFLDVVGSTALGEGPRLQRWHGHLLDTIGGEELEKMVGVKITEKELELPHLKLVEFIGLENWAVVAIGEVAALYGYKKEMKRMGALSMTELVSRATVIESRIRAGLVGLGEPEVKHDCPSSGRVPKDHPMLHFTAHGMLSAQSMHSTAVHTRIWAQAALTYLQVVVSGWQPASQEIHNSVTETLNLMLYCLPVSACLRALVWPLTVTGCLAAPEQEQIFRNMVGAVGCLKNFGTIKEGLAIMEHVWANRAQIEQNADQWDIAACLSCLGQPSILI</sequence>
<dbReference type="PANTHER" id="PTHR37534:SF20">
    <property type="entry name" value="PRO1A C6 ZINK-FINGER PROTEIN"/>
    <property type="match status" value="1"/>
</dbReference>
<reference evidence="9" key="1">
    <citation type="submission" date="2023-06" db="EMBL/GenBank/DDBJ databases">
        <title>Genome-scale phylogeny and comparative genomics of the fungal order Sordariales.</title>
        <authorList>
            <consortium name="Lawrence Berkeley National Laboratory"/>
            <person name="Hensen N."/>
            <person name="Bonometti L."/>
            <person name="Westerberg I."/>
            <person name="Brannstrom I.O."/>
            <person name="Guillou S."/>
            <person name="Cros-Aarteil S."/>
            <person name="Calhoun S."/>
            <person name="Haridas S."/>
            <person name="Kuo A."/>
            <person name="Mondo S."/>
            <person name="Pangilinan J."/>
            <person name="Riley R."/>
            <person name="Labutti K."/>
            <person name="Andreopoulos B."/>
            <person name="Lipzen A."/>
            <person name="Chen C."/>
            <person name="Yanf M."/>
            <person name="Daum C."/>
            <person name="Ng V."/>
            <person name="Clum A."/>
            <person name="Steindorff A."/>
            <person name="Ohm R."/>
            <person name="Martin F."/>
            <person name="Silar P."/>
            <person name="Natvig D."/>
            <person name="Lalanne C."/>
            <person name="Gautier V."/>
            <person name="Ament-Velasquez S.L."/>
            <person name="Kruys A."/>
            <person name="Hutchinson M.I."/>
            <person name="Powell A.J."/>
            <person name="Barry K."/>
            <person name="Miller A.N."/>
            <person name="Grigoriev I.V."/>
            <person name="Debuchy R."/>
            <person name="Gladieux P."/>
            <person name="Thoren M.H."/>
            <person name="Johannesson H."/>
        </authorList>
    </citation>
    <scope>NUCLEOTIDE SEQUENCE</scope>
    <source>
        <strain evidence="9">CBS 307.81</strain>
    </source>
</reference>
<feature type="region of interest" description="Disordered" evidence="7">
    <location>
        <begin position="108"/>
        <end position="201"/>
    </location>
</feature>
<evidence type="ECO:0000256" key="6">
    <source>
        <dbReference type="ARBA" id="ARBA00023242"/>
    </source>
</evidence>
<feature type="compositionally biased region" description="Acidic residues" evidence="7">
    <location>
        <begin position="126"/>
        <end position="137"/>
    </location>
</feature>
<dbReference type="InterPro" id="IPR021858">
    <property type="entry name" value="Fun_TF"/>
</dbReference>
<dbReference type="EMBL" id="JAULSY010000074">
    <property type="protein sequence ID" value="KAK0667309.1"/>
    <property type="molecule type" value="Genomic_DNA"/>
</dbReference>
<accession>A0AA39ZAL0</accession>
<comment type="subcellular location">
    <subcellularLocation>
        <location evidence="1">Nucleus</location>
    </subcellularLocation>
</comment>
<protein>
    <submittedName>
        <fullName evidence="9">Fungal-specific transcription factor domain-containing protein</fullName>
    </submittedName>
</protein>
<dbReference type="GO" id="GO:0003677">
    <property type="term" value="F:DNA binding"/>
    <property type="evidence" value="ECO:0007669"/>
    <property type="project" value="UniProtKB-KW"/>
</dbReference>
<evidence type="ECO:0000259" key="8">
    <source>
        <dbReference type="PROSITE" id="PS50048"/>
    </source>
</evidence>
<keyword evidence="5" id="KW-0804">Transcription</keyword>
<comment type="caution">
    <text evidence="9">The sequence shown here is derived from an EMBL/GenBank/DDBJ whole genome shotgun (WGS) entry which is preliminary data.</text>
</comment>
<evidence type="ECO:0000256" key="5">
    <source>
        <dbReference type="ARBA" id="ARBA00023163"/>
    </source>
</evidence>
<dbReference type="Proteomes" id="UP001174997">
    <property type="component" value="Unassembled WGS sequence"/>
</dbReference>
<evidence type="ECO:0000256" key="3">
    <source>
        <dbReference type="ARBA" id="ARBA00023015"/>
    </source>
</evidence>
<name>A0AA39ZAL0_9PEZI</name>
<keyword evidence="10" id="KW-1185">Reference proteome</keyword>
<evidence type="ECO:0000256" key="2">
    <source>
        <dbReference type="ARBA" id="ARBA00022833"/>
    </source>
</evidence>
<evidence type="ECO:0000313" key="10">
    <source>
        <dbReference type="Proteomes" id="UP001174997"/>
    </source>
</evidence>
<feature type="compositionally biased region" description="Low complexity" evidence="7">
    <location>
        <begin position="142"/>
        <end position="172"/>
    </location>
</feature>
<dbReference type="GO" id="GO:0005634">
    <property type="term" value="C:nucleus"/>
    <property type="evidence" value="ECO:0007669"/>
    <property type="project" value="UniProtKB-SubCell"/>
</dbReference>
<organism evidence="9 10">
    <name type="scientific">Cercophora samala</name>
    <dbReference type="NCBI Taxonomy" id="330535"/>
    <lineage>
        <taxon>Eukaryota</taxon>
        <taxon>Fungi</taxon>
        <taxon>Dikarya</taxon>
        <taxon>Ascomycota</taxon>
        <taxon>Pezizomycotina</taxon>
        <taxon>Sordariomycetes</taxon>
        <taxon>Sordariomycetidae</taxon>
        <taxon>Sordariales</taxon>
        <taxon>Lasiosphaeriaceae</taxon>
        <taxon>Cercophora</taxon>
    </lineage>
</organism>
<keyword evidence="4" id="KW-0238">DNA-binding</keyword>
<dbReference type="AlphaFoldDB" id="A0AA39ZAL0"/>
<keyword evidence="3" id="KW-0805">Transcription regulation</keyword>